<reference evidence="1 2" key="2">
    <citation type="submission" date="2018-11" db="EMBL/GenBank/DDBJ databases">
        <authorList>
            <consortium name="Pathogen Informatics"/>
        </authorList>
    </citation>
    <scope>NUCLEOTIDE SEQUENCE [LARGE SCALE GENOMIC DNA]</scope>
</reference>
<evidence type="ECO:0000313" key="1">
    <source>
        <dbReference type="EMBL" id="VDM40750.1"/>
    </source>
</evidence>
<dbReference type="EMBL" id="UYWY01020172">
    <property type="protein sequence ID" value="VDM40750.1"/>
    <property type="molecule type" value="Genomic_DNA"/>
</dbReference>
<proteinExistence type="predicted"/>
<evidence type="ECO:0000313" key="2">
    <source>
        <dbReference type="Proteomes" id="UP000050794"/>
    </source>
</evidence>
<dbReference type="WBParaSite" id="TCNE_0000942901-mRNA-1">
    <property type="protein sequence ID" value="TCNE_0000942901-mRNA-1"/>
    <property type="gene ID" value="TCNE_0000942901"/>
</dbReference>
<dbReference type="Proteomes" id="UP000050794">
    <property type="component" value="Unassembled WGS sequence"/>
</dbReference>
<dbReference type="AlphaFoldDB" id="A0A183ULQ9"/>
<reference evidence="3" key="1">
    <citation type="submission" date="2016-06" db="UniProtKB">
        <authorList>
            <consortium name="WormBaseParasite"/>
        </authorList>
    </citation>
    <scope>IDENTIFICATION</scope>
</reference>
<name>A0A183ULQ9_TOXCA</name>
<gene>
    <name evidence="1" type="ORF">TCNE_LOCUS9429</name>
</gene>
<evidence type="ECO:0000313" key="3">
    <source>
        <dbReference type="WBParaSite" id="TCNE_0000942901-mRNA-1"/>
    </source>
</evidence>
<protein>
    <submittedName>
        <fullName evidence="1 3">Uncharacterized protein</fullName>
    </submittedName>
</protein>
<keyword evidence="2" id="KW-1185">Reference proteome</keyword>
<accession>A0A183ULQ9</accession>
<organism evidence="2 3">
    <name type="scientific">Toxocara canis</name>
    <name type="common">Canine roundworm</name>
    <dbReference type="NCBI Taxonomy" id="6265"/>
    <lineage>
        <taxon>Eukaryota</taxon>
        <taxon>Metazoa</taxon>
        <taxon>Ecdysozoa</taxon>
        <taxon>Nematoda</taxon>
        <taxon>Chromadorea</taxon>
        <taxon>Rhabditida</taxon>
        <taxon>Spirurina</taxon>
        <taxon>Ascaridomorpha</taxon>
        <taxon>Ascaridoidea</taxon>
        <taxon>Toxocaridae</taxon>
        <taxon>Toxocara</taxon>
    </lineage>
</organism>
<sequence>MTAHFLCQNNERIAKKVTVTPSEPDSFRRTRALNAVKHSAGASINFRWASVCPSRRSQRCCATRHAEAHPFPRDVETYGSGPVVTAVSTFPSFVGLSGHMQSVEEQQ</sequence>